<dbReference type="RefSeq" id="WP_136578773.1">
    <property type="nucleotide sequence ID" value="NZ_STFF01000005.1"/>
</dbReference>
<sequence length="750" mass="87065">MKKIFSKKYIITGISSFTLGTGIILACGGDWEPEYNSSFTPEAFVDSTYRPFFYSEWLFYYGKGHDTEHDSRFNSSNINDWCTYLGIPIADGEVSHLQLSASSAAIDSASLYLSGKAKALPSTMQSFQLFKRSNKKLASFISYLSLAKKCEAFALSYPKYSWEYETKKNNTDTVNAIPLNNELLQEFTKTKDDFLKERYWFQLVRSYFFTEPHQQAIDLFENNEKVFPKNELYYRAMAYAAGAYYKLKNYSKANYYYSKVYDGCDLLKTVAHFSFHPQEEKDWKATLAMCVNNDEKATLWQMLGIFYSDEKRAIREIYSLNPRSEKLNLLLSRTINIQEQRYSTWDDGIRTNRFQIQSDSTTKELSSLVSRIAQAGNTNKPYMWQMAAGYLHMLNGNSKEAATWYALAGKKLPGEELPQQQLRLLKIINTIASTTKADSKLEKTILPELEWLKSIQPEAPLRSGTAFGWIRRTMADRYIKQKEFIKAVCFSNYPAFYVDNNNVEAMKSFLNKTNKTPYESLCAKMYTLTLNELVEYQAIDLALQDKIGEAIIKLESLFDGRQLPGNPFNGRIQDCHDCDHDAVQKIKYTRLSLLKKMKDMEDKIKAGNDVYNNAMLVANAHYNITHYGNARAFYECRVLGEYHYSPYTIDSAFRRPLTDMKQAIKYYTLALTTAKTDEQKAKCHFMLAKCERNEWYNKTMFNNSKYEYGDRQSVDFLPWNGFKSLQQYSNTQFYKEAIKECGYFRTYTQK</sequence>
<dbReference type="AlphaFoldDB" id="A0A4S8HRE3"/>
<comment type="caution">
    <text evidence="1">The sequence shown here is derived from an EMBL/GenBank/DDBJ whole genome shotgun (WGS) entry which is preliminary data.</text>
</comment>
<evidence type="ECO:0000313" key="1">
    <source>
        <dbReference type="EMBL" id="THU37099.1"/>
    </source>
</evidence>
<reference evidence="1 2" key="1">
    <citation type="submission" date="2019-04" db="EMBL/GenBank/DDBJ databases">
        <title>Niastella caeni sp. nov., isolated from activated sludge.</title>
        <authorList>
            <person name="Sheng M."/>
        </authorList>
    </citation>
    <scope>NUCLEOTIDE SEQUENCE [LARGE SCALE GENOMIC DNA]</scope>
    <source>
        <strain evidence="1 2">HX-2-15</strain>
    </source>
</reference>
<dbReference type="Proteomes" id="UP000306918">
    <property type="component" value="Unassembled WGS sequence"/>
</dbReference>
<dbReference type="PROSITE" id="PS51257">
    <property type="entry name" value="PROKAR_LIPOPROTEIN"/>
    <property type="match status" value="1"/>
</dbReference>
<dbReference type="EMBL" id="STFF01000005">
    <property type="protein sequence ID" value="THU37099.1"/>
    <property type="molecule type" value="Genomic_DNA"/>
</dbReference>
<dbReference type="InterPro" id="IPR011990">
    <property type="entry name" value="TPR-like_helical_dom_sf"/>
</dbReference>
<gene>
    <name evidence="1" type="ORF">FAM09_19295</name>
</gene>
<evidence type="ECO:0008006" key="3">
    <source>
        <dbReference type="Google" id="ProtNLM"/>
    </source>
</evidence>
<dbReference type="Gene3D" id="1.25.40.10">
    <property type="entry name" value="Tetratricopeptide repeat domain"/>
    <property type="match status" value="1"/>
</dbReference>
<organism evidence="1 2">
    <name type="scientific">Niastella caeni</name>
    <dbReference type="NCBI Taxonomy" id="2569763"/>
    <lineage>
        <taxon>Bacteria</taxon>
        <taxon>Pseudomonadati</taxon>
        <taxon>Bacteroidota</taxon>
        <taxon>Chitinophagia</taxon>
        <taxon>Chitinophagales</taxon>
        <taxon>Chitinophagaceae</taxon>
        <taxon>Niastella</taxon>
    </lineage>
</organism>
<evidence type="ECO:0000313" key="2">
    <source>
        <dbReference type="Proteomes" id="UP000306918"/>
    </source>
</evidence>
<proteinExistence type="predicted"/>
<accession>A0A4S8HRE3</accession>
<name>A0A4S8HRE3_9BACT</name>
<keyword evidence="2" id="KW-1185">Reference proteome</keyword>
<dbReference type="OrthoDB" id="605297at2"/>
<protein>
    <recommendedName>
        <fullName evidence="3">Tetratricopeptide repeat protein</fullName>
    </recommendedName>
</protein>
<dbReference type="SUPFAM" id="SSF81901">
    <property type="entry name" value="HCP-like"/>
    <property type="match status" value="1"/>
</dbReference>